<reference evidence="2 3" key="1">
    <citation type="submission" date="2021-01" db="EMBL/GenBank/DDBJ databases">
        <title>Whole genome shotgun sequence of Actinoplanes humidus NBRC 14915.</title>
        <authorList>
            <person name="Komaki H."/>
            <person name="Tamura T."/>
        </authorList>
    </citation>
    <scope>NUCLEOTIDE SEQUENCE [LARGE SCALE GENOMIC DNA]</scope>
    <source>
        <strain evidence="2 3">NBRC 14915</strain>
    </source>
</reference>
<feature type="domain" description="PPM-type phosphatase" evidence="1">
    <location>
        <begin position="47"/>
        <end position="274"/>
    </location>
</feature>
<sequence>MRGILLTGMPAHNPITEPPAGQPVHGGAALLHADMVRELRATWDFAGHTLTATAGSVTGNRYDDNYDVLHLDGGRVLAVVADGMGDGAGSRAAGRTAADVFVESTATTHGPDALRAAVAAVQLAVREAGRGIAGLTGCTLTAFVGDESGAWLVQLGDSRAYRLRDGLLELLTVDHTAAWLGLLHGWYAAGSAEAHAASYQLTRYAGHPAMPEPDLLNVGLRAGDVFLLCTDGVSDQIPYERLAVFLPAGSVSELLEETLRAGGKDNATAVIIRVGR</sequence>
<evidence type="ECO:0000259" key="1">
    <source>
        <dbReference type="PROSITE" id="PS51746"/>
    </source>
</evidence>
<dbReference type="SMART" id="SM00332">
    <property type="entry name" value="PP2Cc"/>
    <property type="match status" value="1"/>
</dbReference>
<gene>
    <name evidence="2" type="ORF">Ahu01nite_071940</name>
</gene>
<accession>A0ABQ3ZZT3</accession>
<name>A0ABQ3ZZT3_9ACTN</name>
<protein>
    <submittedName>
        <fullName evidence="2">Protein phosphatase</fullName>
    </submittedName>
</protein>
<dbReference type="EMBL" id="BOMN01000102">
    <property type="protein sequence ID" value="GIE24092.1"/>
    <property type="molecule type" value="Genomic_DNA"/>
</dbReference>
<dbReference type="Pfam" id="PF13672">
    <property type="entry name" value="PP2C_2"/>
    <property type="match status" value="1"/>
</dbReference>
<dbReference type="SUPFAM" id="SSF81606">
    <property type="entry name" value="PP2C-like"/>
    <property type="match status" value="1"/>
</dbReference>
<organism evidence="2 3">
    <name type="scientific">Winogradskya humida</name>
    <dbReference type="NCBI Taxonomy" id="113566"/>
    <lineage>
        <taxon>Bacteria</taxon>
        <taxon>Bacillati</taxon>
        <taxon>Actinomycetota</taxon>
        <taxon>Actinomycetes</taxon>
        <taxon>Micromonosporales</taxon>
        <taxon>Micromonosporaceae</taxon>
        <taxon>Winogradskya</taxon>
    </lineage>
</organism>
<comment type="caution">
    <text evidence="2">The sequence shown here is derived from an EMBL/GenBank/DDBJ whole genome shotgun (WGS) entry which is preliminary data.</text>
</comment>
<evidence type="ECO:0000313" key="2">
    <source>
        <dbReference type="EMBL" id="GIE24092.1"/>
    </source>
</evidence>
<dbReference type="PROSITE" id="PS51746">
    <property type="entry name" value="PPM_2"/>
    <property type="match status" value="1"/>
</dbReference>
<evidence type="ECO:0000313" key="3">
    <source>
        <dbReference type="Proteomes" id="UP000603200"/>
    </source>
</evidence>
<proteinExistence type="predicted"/>
<dbReference type="Gene3D" id="3.60.40.10">
    <property type="entry name" value="PPM-type phosphatase domain"/>
    <property type="match status" value="1"/>
</dbReference>
<dbReference type="Proteomes" id="UP000603200">
    <property type="component" value="Unassembled WGS sequence"/>
</dbReference>
<keyword evidence="3" id="KW-1185">Reference proteome</keyword>
<dbReference type="SMART" id="SM00331">
    <property type="entry name" value="PP2C_SIG"/>
    <property type="match status" value="1"/>
</dbReference>
<dbReference type="InterPro" id="IPR036457">
    <property type="entry name" value="PPM-type-like_dom_sf"/>
</dbReference>
<dbReference type="InterPro" id="IPR001932">
    <property type="entry name" value="PPM-type_phosphatase-like_dom"/>
</dbReference>